<keyword evidence="2" id="KW-0472">Membrane</keyword>
<reference evidence="3 4" key="2">
    <citation type="journal article" date="2010" name="Nucleic Acids Res.">
        <title>BeetleBase in 2010: revisions to provide comprehensive genomic information for Tribolium castaneum.</title>
        <authorList>
            <person name="Kim H.S."/>
            <person name="Murphy T."/>
            <person name="Xia J."/>
            <person name="Caragea D."/>
            <person name="Park Y."/>
            <person name="Beeman R.W."/>
            <person name="Lorenzen M.D."/>
            <person name="Butcher S."/>
            <person name="Manak J.R."/>
            <person name="Brown S.J."/>
        </authorList>
    </citation>
    <scope>GENOME REANNOTATION</scope>
    <source>
        <strain evidence="3 4">Georgia GA2</strain>
    </source>
</reference>
<protein>
    <submittedName>
        <fullName evidence="3">Uncharacterized protein</fullName>
    </submittedName>
</protein>
<organism evidence="3 4">
    <name type="scientific">Tribolium castaneum</name>
    <name type="common">Red flour beetle</name>
    <dbReference type="NCBI Taxonomy" id="7070"/>
    <lineage>
        <taxon>Eukaryota</taxon>
        <taxon>Metazoa</taxon>
        <taxon>Ecdysozoa</taxon>
        <taxon>Arthropoda</taxon>
        <taxon>Hexapoda</taxon>
        <taxon>Insecta</taxon>
        <taxon>Pterygota</taxon>
        <taxon>Neoptera</taxon>
        <taxon>Endopterygota</taxon>
        <taxon>Coleoptera</taxon>
        <taxon>Polyphaga</taxon>
        <taxon>Cucujiformia</taxon>
        <taxon>Tenebrionidae</taxon>
        <taxon>Tenebrionidae incertae sedis</taxon>
        <taxon>Tribolium</taxon>
    </lineage>
</organism>
<sequence length="112" mass="12649">MDFVKENDLGWMEDNSSQSTSVPEIIEESNEIGTVVIFVISAILTITLLFGVAIFIDCRQQKLINLQQQRKPKKVLKIRIPRLGMGRAIREDEASFADKMQEPEPSSSQVIV</sequence>
<dbReference type="Proteomes" id="UP000007266">
    <property type="component" value="Linkage group 9"/>
</dbReference>
<dbReference type="HOGENOM" id="CLU_2149079_0_0_1"/>
<gene>
    <name evidence="3" type="primary">AUGUSTUS-3.0.2_12092</name>
    <name evidence="3" type="ORF">TcasGA2_TC012092</name>
</gene>
<dbReference type="OrthoDB" id="6749095at2759"/>
<accession>D6X209</accession>
<proteinExistence type="predicted"/>
<evidence type="ECO:0000313" key="3">
    <source>
        <dbReference type="EMBL" id="EFA09939.1"/>
    </source>
</evidence>
<dbReference type="KEGG" id="tca:103314201"/>
<keyword evidence="4" id="KW-1185">Reference proteome</keyword>
<feature type="transmembrane region" description="Helical" evidence="2">
    <location>
        <begin position="32"/>
        <end position="56"/>
    </location>
</feature>
<reference evidence="3 4" key="1">
    <citation type="journal article" date="2008" name="Nature">
        <title>The genome of the model beetle and pest Tribolium castaneum.</title>
        <authorList>
            <consortium name="Tribolium Genome Sequencing Consortium"/>
            <person name="Richards S."/>
            <person name="Gibbs R.A."/>
            <person name="Weinstock G.M."/>
            <person name="Brown S.J."/>
            <person name="Denell R."/>
            <person name="Beeman R.W."/>
            <person name="Gibbs R."/>
            <person name="Beeman R.W."/>
            <person name="Brown S.J."/>
            <person name="Bucher G."/>
            <person name="Friedrich M."/>
            <person name="Grimmelikhuijzen C.J."/>
            <person name="Klingler M."/>
            <person name="Lorenzen M."/>
            <person name="Richards S."/>
            <person name="Roth S."/>
            <person name="Schroder R."/>
            <person name="Tautz D."/>
            <person name="Zdobnov E.M."/>
            <person name="Muzny D."/>
            <person name="Gibbs R.A."/>
            <person name="Weinstock G.M."/>
            <person name="Attaway T."/>
            <person name="Bell S."/>
            <person name="Buhay C.J."/>
            <person name="Chandrabose M.N."/>
            <person name="Chavez D."/>
            <person name="Clerk-Blankenburg K.P."/>
            <person name="Cree A."/>
            <person name="Dao M."/>
            <person name="Davis C."/>
            <person name="Chacko J."/>
            <person name="Dinh H."/>
            <person name="Dugan-Rocha S."/>
            <person name="Fowler G."/>
            <person name="Garner T.T."/>
            <person name="Garnes J."/>
            <person name="Gnirke A."/>
            <person name="Hawes A."/>
            <person name="Hernandez J."/>
            <person name="Hines S."/>
            <person name="Holder M."/>
            <person name="Hume J."/>
            <person name="Jhangiani S.N."/>
            <person name="Joshi V."/>
            <person name="Khan Z.M."/>
            <person name="Jackson L."/>
            <person name="Kovar C."/>
            <person name="Kowis A."/>
            <person name="Lee S."/>
            <person name="Lewis L.R."/>
            <person name="Margolis J."/>
            <person name="Morgan M."/>
            <person name="Nazareth L.V."/>
            <person name="Nguyen N."/>
            <person name="Okwuonu G."/>
            <person name="Parker D."/>
            <person name="Richards S."/>
            <person name="Ruiz S.J."/>
            <person name="Santibanez J."/>
            <person name="Savard J."/>
            <person name="Scherer S.E."/>
            <person name="Schneider B."/>
            <person name="Sodergren E."/>
            <person name="Tautz D."/>
            <person name="Vattahil S."/>
            <person name="Villasana D."/>
            <person name="White C.S."/>
            <person name="Wright R."/>
            <person name="Park Y."/>
            <person name="Beeman R.W."/>
            <person name="Lord J."/>
            <person name="Oppert B."/>
            <person name="Lorenzen M."/>
            <person name="Brown S."/>
            <person name="Wang L."/>
            <person name="Savard J."/>
            <person name="Tautz D."/>
            <person name="Richards S."/>
            <person name="Weinstock G."/>
            <person name="Gibbs R.A."/>
            <person name="Liu Y."/>
            <person name="Worley K."/>
            <person name="Weinstock G."/>
            <person name="Elsik C.G."/>
            <person name="Reese J.T."/>
            <person name="Elhaik E."/>
            <person name="Landan G."/>
            <person name="Graur D."/>
            <person name="Arensburger P."/>
            <person name="Atkinson P."/>
            <person name="Beeman R.W."/>
            <person name="Beidler J."/>
            <person name="Brown S.J."/>
            <person name="Demuth J.P."/>
            <person name="Drury D.W."/>
            <person name="Du Y.Z."/>
            <person name="Fujiwara H."/>
            <person name="Lorenzen M."/>
            <person name="Maselli V."/>
            <person name="Osanai M."/>
            <person name="Park Y."/>
            <person name="Robertson H.M."/>
            <person name="Tu Z."/>
            <person name="Wang J.J."/>
            <person name="Wang S."/>
            <person name="Richards S."/>
            <person name="Song H."/>
            <person name="Zhang L."/>
            <person name="Sodergren E."/>
            <person name="Werner D."/>
            <person name="Stanke M."/>
            <person name="Morgenstern B."/>
            <person name="Solovyev V."/>
            <person name="Kosarev P."/>
            <person name="Brown G."/>
            <person name="Chen H.C."/>
            <person name="Ermolaeva O."/>
            <person name="Hlavina W."/>
            <person name="Kapustin Y."/>
            <person name="Kiryutin B."/>
            <person name="Kitts P."/>
            <person name="Maglott D."/>
            <person name="Pruitt K."/>
            <person name="Sapojnikov V."/>
            <person name="Souvorov A."/>
            <person name="Mackey A.J."/>
            <person name="Waterhouse R.M."/>
            <person name="Wyder S."/>
            <person name="Zdobnov E.M."/>
            <person name="Zdobnov E.M."/>
            <person name="Wyder S."/>
            <person name="Kriventseva E.V."/>
            <person name="Kadowaki T."/>
            <person name="Bork P."/>
            <person name="Aranda M."/>
            <person name="Bao R."/>
            <person name="Beermann A."/>
            <person name="Berns N."/>
            <person name="Bolognesi R."/>
            <person name="Bonneton F."/>
            <person name="Bopp D."/>
            <person name="Brown S.J."/>
            <person name="Bucher G."/>
            <person name="Butts T."/>
            <person name="Chaumot A."/>
            <person name="Denell R.E."/>
            <person name="Ferrier D.E."/>
            <person name="Friedrich M."/>
            <person name="Gordon C.M."/>
            <person name="Jindra M."/>
            <person name="Klingler M."/>
            <person name="Lan Q."/>
            <person name="Lattorff H.M."/>
            <person name="Laudet V."/>
            <person name="von Levetsow C."/>
            <person name="Liu Z."/>
            <person name="Lutz R."/>
            <person name="Lynch J.A."/>
            <person name="da Fonseca R.N."/>
            <person name="Posnien N."/>
            <person name="Reuter R."/>
            <person name="Roth S."/>
            <person name="Savard J."/>
            <person name="Schinko J.B."/>
            <person name="Schmitt C."/>
            <person name="Schoppmeier M."/>
            <person name="Schroder R."/>
            <person name="Shippy T.D."/>
            <person name="Simonnet F."/>
            <person name="Marques-Souza H."/>
            <person name="Tautz D."/>
            <person name="Tomoyasu Y."/>
            <person name="Trauner J."/>
            <person name="Van der Zee M."/>
            <person name="Vervoort M."/>
            <person name="Wittkopp N."/>
            <person name="Wimmer E.A."/>
            <person name="Yang X."/>
            <person name="Jones A.K."/>
            <person name="Sattelle D.B."/>
            <person name="Ebert P.R."/>
            <person name="Nelson D."/>
            <person name="Scott J.G."/>
            <person name="Beeman R.W."/>
            <person name="Muthukrishnan S."/>
            <person name="Kramer K.J."/>
            <person name="Arakane Y."/>
            <person name="Beeman R.W."/>
            <person name="Zhu Q."/>
            <person name="Hogenkamp D."/>
            <person name="Dixit R."/>
            <person name="Oppert B."/>
            <person name="Jiang H."/>
            <person name="Zou Z."/>
            <person name="Marshall J."/>
            <person name="Elpidina E."/>
            <person name="Vinokurov K."/>
            <person name="Oppert C."/>
            <person name="Zou Z."/>
            <person name="Evans J."/>
            <person name="Lu Z."/>
            <person name="Zhao P."/>
            <person name="Sumathipala N."/>
            <person name="Altincicek B."/>
            <person name="Vilcinskas A."/>
            <person name="Williams M."/>
            <person name="Hultmark D."/>
            <person name="Hetru C."/>
            <person name="Jiang H."/>
            <person name="Grimmelikhuijzen C.J."/>
            <person name="Hauser F."/>
            <person name="Cazzamali G."/>
            <person name="Williamson M."/>
            <person name="Park Y."/>
            <person name="Li B."/>
            <person name="Tanaka Y."/>
            <person name="Predel R."/>
            <person name="Neupert S."/>
            <person name="Schachtner J."/>
            <person name="Verleyen P."/>
            <person name="Raible F."/>
            <person name="Bork P."/>
            <person name="Friedrich M."/>
            <person name="Walden K.K."/>
            <person name="Robertson H.M."/>
            <person name="Angeli S."/>
            <person name="Foret S."/>
            <person name="Bucher G."/>
            <person name="Schuetz S."/>
            <person name="Maleszka R."/>
            <person name="Wimmer E.A."/>
            <person name="Beeman R.W."/>
            <person name="Lorenzen M."/>
            <person name="Tomoyasu Y."/>
            <person name="Miller S.C."/>
            <person name="Grossmann D."/>
            <person name="Bucher G."/>
        </authorList>
    </citation>
    <scope>NUCLEOTIDE SEQUENCE [LARGE SCALE GENOMIC DNA]</scope>
    <source>
        <strain evidence="3 4">Georgia GA2</strain>
    </source>
</reference>
<dbReference type="InParanoid" id="D6X209"/>
<evidence type="ECO:0000313" key="4">
    <source>
        <dbReference type="Proteomes" id="UP000007266"/>
    </source>
</evidence>
<dbReference type="EMBL" id="KQ971371">
    <property type="protein sequence ID" value="EFA09939.1"/>
    <property type="molecule type" value="Genomic_DNA"/>
</dbReference>
<evidence type="ECO:0000256" key="1">
    <source>
        <dbReference type="SAM" id="MobiDB-lite"/>
    </source>
</evidence>
<name>D6X209_TRICA</name>
<evidence type="ECO:0000256" key="2">
    <source>
        <dbReference type="SAM" id="Phobius"/>
    </source>
</evidence>
<keyword evidence="2" id="KW-0812">Transmembrane</keyword>
<keyword evidence="2" id="KW-1133">Transmembrane helix</keyword>
<dbReference type="AlphaFoldDB" id="D6X209"/>
<feature type="region of interest" description="Disordered" evidence="1">
    <location>
        <begin position="1"/>
        <end position="22"/>
    </location>
</feature>